<gene>
    <name evidence="1" type="ORF">CGOC_LOCUS5011</name>
</gene>
<dbReference type="Proteomes" id="UP000271889">
    <property type="component" value="Unassembled WGS sequence"/>
</dbReference>
<evidence type="ECO:0000313" key="1">
    <source>
        <dbReference type="EMBL" id="VDK60437.1"/>
    </source>
</evidence>
<proteinExistence type="predicted"/>
<reference evidence="1 2" key="1">
    <citation type="submission" date="2018-11" db="EMBL/GenBank/DDBJ databases">
        <authorList>
            <consortium name="Pathogen Informatics"/>
        </authorList>
    </citation>
    <scope>NUCLEOTIDE SEQUENCE [LARGE SCALE GENOMIC DNA]</scope>
</reference>
<name>A0A3P6RM49_CYLGO</name>
<keyword evidence="2" id="KW-1185">Reference proteome</keyword>
<evidence type="ECO:0000313" key="2">
    <source>
        <dbReference type="Proteomes" id="UP000271889"/>
    </source>
</evidence>
<protein>
    <submittedName>
        <fullName evidence="1">Uncharacterized protein</fullName>
    </submittedName>
</protein>
<sequence length="95" mass="10875">MQKCVKVFVTNLRFPYKLYPNSFPENYENVLFGCPEPIFGLRAEKTLKPRKDIIVSLLDIAFEVNRETPQHCSVSCNSHIISHDEGSEDVYAEAP</sequence>
<dbReference type="EMBL" id="UYRV01014676">
    <property type="protein sequence ID" value="VDK60437.1"/>
    <property type="molecule type" value="Genomic_DNA"/>
</dbReference>
<accession>A0A3P6RM49</accession>
<organism evidence="1 2">
    <name type="scientific">Cylicostephanus goldi</name>
    <name type="common">Nematode worm</name>
    <dbReference type="NCBI Taxonomy" id="71465"/>
    <lineage>
        <taxon>Eukaryota</taxon>
        <taxon>Metazoa</taxon>
        <taxon>Ecdysozoa</taxon>
        <taxon>Nematoda</taxon>
        <taxon>Chromadorea</taxon>
        <taxon>Rhabditida</taxon>
        <taxon>Rhabditina</taxon>
        <taxon>Rhabditomorpha</taxon>
        <taxon>Strongyloidea</taxon>
        <taxon>Strongylidae</taxon>
        <taxon>Cylicostephanus</taxon>
    </lineage>
</organism>
<dbReference type="AlphaFoldDB" id="A0A3P6RM49"/>